<dbReference type="Proteomes" id="UP001243403">
    <property type="component" value="Unassembled WGS sequence"/>
</dbReference>
<dbReference type="EMBL" id="JASCRZ010000005">
    <property type="protein sequence ID" value="MDI5895745.1"/>
    <property type="molecule type" value="Genomic_DNA"/>
</dbReference>
<dbReference type="PANTHER" id="PTHR31367:SF5">
    <property type="entry name" value="CYTOSOLIC 5'-NUCLEOTIDASE 1A"/>
    <property type="match status" value="1"/>
</dbReference>
<dbReference type="RefSeq" id="WP_208630784.1">
    <property type="nucleotide sequence ID" value="NZ_JASCRZ010000005.1"/>
</dbReference>
<keyword evidence="2" id="KW-1185">Reference proteome</keyword>
<protein>
    <submittedName>
        <fullName evidence="1">5'-nucleotidase</fullName>
    </submittedName>
</protein>
<accession>A0ABT6VD61</accession>
<evidence type="ECO:0000313" key="1">
    <source>
        <dbReference type="EMBL" id="MDI5895745.1"/>
    </source>
</evidence>
<gene>
    <name evidence="1" type="ORF">QLS65_12655</name>
</gene>
<proteinExistence type="predicted"/>
<reference evidence="1 2" key="1">
    <citation type="submission" date="2023-04" db="EMBL/GenBank/DDBJ databases">
        <title>Two novel species of Flavobacterium.</title>
        <authorList>
            <person name="Liu Q."/>
            <person name="Xin Y.-H."/>
        </authorList>
    </citation>
    <scope>NUCLEOTIDE SEQUENCE [LARGE SCALE GENOMIC DNA]</scope>
    <source>
        <strain evidence="1 2">LB1P51</strain>
    </source>
</reference>
<evidence type="ECO:0000313" key="2">
    <source>
        <dbReference type="Proteomes" id="UP001243403"/>
    </source>
</evidence>
<comment type="caution">
    <text evidence="1">The sequence shown here is derived from an EMBL/GenBank/DDBJ whole genome shotgun (WGS) entry which is preliminary data.</text>
</comment>
<name>A0ABT6VD61_9FLAO</name>
<dbReference type="InterPro" id="IPR010394">
    <property type="entry name" value="5-nucleotidase"/>
</dbReference>
<sequence>MTIVTAPNAQSHKRMIKTLRKWGVYMDEVYFLGGFANDNILKAMRTNFLR</sequence>
<dbReference type="Pfam" id="PF06189">
    <property type="entry name" value="5-nucleotidase"/>
    <property type="match status" value="1"/>
</dbReference>
<organism evidence="1 2">
    <name type="scientific">Flavobacterium algoritolerans</name>
    <dbReference type="NCBI Taxonomy" id="3041254"/>
    <lineage>
        <taxon>Bacteria</taxon>
        <taxon>Pseudomonadati</taxon>
        <taxon>Bacteroidota</taxon>
        <taxon>Flavobacteriia</taxon>
        <taxon>Flavobacteriales</taxon>
        <taxon>Flavobacteriaceae</taxon>
        <taxon>Flavobacterium</taxon>
    </lineage>
</organism>
<dbReference type="PANTHER" id="PTHR31367">
    <property type="entry name" value="CYTOSOLIC 5'-NUCLEOTIDASE 1 FAMILY MEMBER"/>
    <property type="match status" value="1"/>
</dbReference>